<evidence type="ECO:0000256" key="5">
    <source>
        <dbReference type="ARBA" id="ARBA00023136"/>
    </source>
</evidence>
<feature type="chain" id="PRO_5040941103" description="EamA domain-containing protein" evidence="7">
    <location>
        <begin position="17"/>
        <end position="332"/>
    </location>
</feature>
<reference evidence="10" key="1">
    <citation type="journal article" date="2023" name="Commun. Biol.">
        <title>Genome analysis of Parmales, the sister group of diatoms, reveals the evolutionary specialization of diatoms from phago-mixotrophs to photoautotrophs.</title>
        <authorList>
            <person name="Ban H."/>
            <person name="Sato S."/>
            <person name="Yoshikawa S."/>
            <person name="Yamada K."/>
            <person name="Nakamura Y."/>
            <person name="Ichinomiya M."/>
            <person name="Sato N."/>
            <person name="Blanc-Mathieu R."/>
            <person name="Endo H."/>
            <person name="Kuwata A."/>
            <person name="Ogata H."/>
        </authorList>
    </citation>
    <scope>NUCLEOTIDE SEQUENCE [LARGE SCALE GENOMIC DNA]</scope>
</reference>
<proteinExistence type="predicted"/>
<evidence type="ECO:0000256" key="7">
    <source>
        <dbReference type="SAM" id="SignalP"/>
    </source>
</evidence>
<dbReference type="EMBL" id="BRYA01000259">
    <property type="protein sequence ID" value="GMI45632.1"/>
    <property type="molecule type" value="Genomic_DNA"/>
</dbReference>
<feature type="transmembrane region" description="Helical" evidence="6">
    <location>
        <begin position="306"/>
        <end position="324"/>
    </location>
</feature>
<evidence type="ECO:0000256" key="4">
    <source>
        <dbReference type="ARBA" id="ARBA00022989"/>
    </source>
</evidence>
<dbReference type="PANTHER" id="PTHR42920:SF5">
    <property type="entry name" value="EAMA DOMAIN-CONTAINING PROTEIN"/>
    <property type="match status" value="1"/>
</dbReference>
<keyword evidence="3 6" id="KW-0812">Transmembrane</keyword>
<keyword evidence="2" id="KW-1003">Cell membrane</keyword>
<accession>A0A9W7GKG4</accession>
<dbReference type="OrthoDB" id="2017960at2759"/>
<evidence type="ECO:0000256" key="6">
    <source>
        <dbReference type="SAM" id="Phobius"/>
    </source>
</evidence>
<feature type="domain" description="EamA" evidence="8">
    <location>
        <begin position="5"/>
        <end position="144"/>
    </location>
</feature>
<evidence type="ECO:0000313" key="9">
    <source>
        <dbReference type="EMBL" id="GMI45632.1"/>
    </source>
</evidence>
<feature type="transmembrane region" description="Helical" evidence="6">
    <location>
        <begin position="250"/>
        <end position="271"/>
    </location>
</feature>
<dbReference type="GO" id="GO:0005886">
    <property type="term" value="C:plasma membrane"/>
    <property type="evidence" value="ECO:0007669"/>
    <property type="project" value="UniProtKB-SubCell"/>
</dbReference>
<evidence type="ECO:0000256" key="1">
    <source>
        <dbReference type="ARBA" id="ARBA00004651"/>
    </source>
</evidence>
<comment type="caution">
    <text evidence="9">The sequence shown here is derived from an EMBL/GenBank/DDBJ whole genome shotgun (WGS) entry which is preliminary data.</text>
</comment>
<feature type="signal peptide" evidence="7">
    <location>
        <begin position="1"/>
        <end position="16"/>
    </location>
</feature>
<feature type="transmembrane region" description="Helical" evidence="6">
    <location>
        <begin position="166"/>
        <end position="183"/>
    </location>
</feature>
<dbReference type="AlphaFoldDB" id="A0A9W7GKG4"/>
<feature type="transmembrane region" description="Helical" evidence="6">
    <location>
        <begin position="32"/>
        <end position="52"/>
    </location>
</feature>
<keyword evidence="7" id="KW-0732">Signal</keyword>
<dbReference type="InterPro" id="IPR000620">
    <property type="entry name" value="EamA_dom"/>
</dbReference>
<comment type="subcellular location">
    <subcellularLocation>
        <location evidence="1">Cell membrane</location>
        <topology evidence="1">Multi-pass membrane protein</topology>
    </subcellularLocation>
</comment>
<dbReference type="Proteomes" id="UP001165065">
    <property type="component" value="Unassembled WGS sequence"/>
</dbReference>
<evidence type="ECO:0000259" key="8">
    <source>
        <dbReference type="Pfam" id="PF00892"/>
    </source>
</evidence>
<evidence type="ECO:0000313" key="10">
    <source>
        <dbReference type="Proteomes" id="UP001165065"/>
    </source>
</evidence>
<gene>
    <name evidence="9" type="ORF">TrCOL_g13786</name>
</gene>
<dbReference type="InterPro" id="IPR037185">
    <property type="entry name" value="EmrE-like"/>
</dbReference>
<dbReference type="SUPFAM" id="SSF103481">
    <property type="entry name" value="Multidrug resistance efflux transporter EmrE"/>
    <property type="match status" value="1"/>
</dbReference>
<keyword evidence="4 6" id="KW-1133">Transmembrane helix</keyword>
<feature type="transmembrane region" description="Helical" evidence="6">
    <location>
        <begin position="99"/>
        <end position="117"/>
    </location>
</feature>
<dbReference type="InterPro" id="IPR051258">
    <property type="entry name" value="Diverse_Substrate_Transporter"/>
</dbReference>
<name>A0A9W7GKG4_9STRA</name>
<keyword evidence="10" id="KW-1185">Reference proteome</keyword>
<feature type="transmembrane region" description="Helical" evidence="6">
    <location>
        <begin position="283"/>
        <end position="300"/>
    </location>
</feature>
<organism evidence="9 10">
    <name type="scientific">Triparma columacea</name>
    <dbReference type="NCBI Taxonomy" id="722753"/>
    <lineage>
        <taxon>Eukaryota</taxon>
        <taxon>Sar</taxon>
        <taxon>Stramenopiles</taxon>
        <taxon>Ochrophyta</taxon>
        <taxon>Bolidophyceae</taxon>
        <taxon>Parmales</taxon>
        <taxon>Triparmaceae</taxon>
        <taxon>Triparma</taxon>
    </lineage>
</organism>
<feature type="transmembrane region" description="Helical" evidence="6">
    <location>
        <begin position="129"/>
        <end position="146"/>
    </location>
</feature>
<sequence>MRQLVLVLLSVPISWGTYTPVVKLLYNQPYPVPGIIFSTCYYAVAAVTLLVAKNIFSTSSSSSSSSPSSSSPSPLGGAELAGYLFVANIFQVIGLQTTSAIVAAFIVQLTTIFTPLLEGLRGGDVKPRTWLSCTAAFFGVVLMTLSQSTTPAGALSLSSSSLTGDLLIFLASILYSLHVVRLGDISKSCSPLTLAASKASYELLYGTILILSSLLLSPYLPLPSDLSSFTTFFTVSLPNILSSPTSLTPIILATLWTGLITCAYTIFAQSYGQRTIPPSDANLIYTTQPVWSAIFAYVALGEKLEGVGWLGAAVIFAALGIEIYQPDRDRGG</sequence>
<dbReference type="Pfam" id="PF00892">
    <property type="entry name" value="EamA"/>
    <property type="match status" value="2"/>
</dbReference>
<evidence type="ECO:0000256" key="3">
    <source>
        <dbReference type="ARBA" id="ARBA00022692"/>
    </source>
</evidence>
<keyword evidence="5 6" id="KW-0472">Membrane</keyword>
<evidence type="ECO:0000256" key="2">
    <source>
        <dbReference type="ARBA" id="ARBA00022475"/>
    </source>
</evidence>
<dbReference type="PANTHER" id="PTHR42920">
    <property type="entry name" value="OS03G0707200 PROTEIN-RELATED"/>
    <property type="match status" value="1"/>
</dbReference>
<protein>
    <recommendedName>
        <fullName evidence="8">EamA domain-containing protein</fullName>
    </recommendedName>
</protein>
<feature type="transmembrane region" description="Helical" evidence="6">
    <location>
        <begin position="203"/>
        <end position="222"/>
    </location>
</feature>
<feature type="domain" description="EamA" evidence="8">
    <location>
        <begin position="163"/>
        <end position="319"/>
    </location>
</feature>